<evidence type="ECO:0000256" key="7">
    <source>
        <dbReference type="ARBA" id="ARBA00022840"/>
    </source>
</evidence>
<dbReference type="SUPFAM" id="SSF48452">
    <property type="entry name" value="TPR-like"/>
    <property type="match status" value="1"/>
</dbReference>
<dbReference type="GO" id="GO:0016020">
    <property type="term" value="C:membrane"/>
    <property type="evidence" value="ECO:0007669"/>
    <property type="project" value="InterPro"/>
</dbReference>
<evidence type="ECO:0000256" key="8">
    <source>
        <dbReference type="ARBA" id="ARBA00023012"/>
    </source>
</evidence>
<dbReference type="Gene3D" id="1.20.5.1930">
    <property type="match status" value="1"/>
</dbReference>
<keyword evidence="9" id="KW-0472">Membrane</keyword>
<keyword evidence="12" id="KW-1185">Reference proteome</keyword>
<evidence type="ECO:0000256" key="2">
    <source>
        <dbReference type="ARBA" id="ARBA00012438"/>
    </source>
</evidence>
<keyword evidence="9" id="KW-0812">Transmembrane</keyword>
<dbReference type="GO" id="GO:0000155">
    <property type="term" value="F:phosphorelay sensor kinase activity"/>
    <property type="evidence" value="ECO:0007669"/>
    <property type="project" value="InterPro"/>
</dbReference>
<dbReference type="Gene3D" id="1.25.40.10">
    <property type="entry name" value="Tetratricopeptide repeat domain"/>
    <property type="match status" value="1"/>
</dbReference>
<dbReference type="PROSITE" id="PS50109">
    <property type="entry name" value="HIS_KIN"/>
    <property type="match status" value="1"/>
</dbReference>
<evidence type="ECO:0000256" key="3">
    <source>
        <dbReference type="ARBA" id="ARBA00022553"/>
    </source>
</evidence>
<evidence type="ECO:0000313" key="11">
    <source>
        <dbReference type="EMBL" id="SNS26629.1"/>
    </source>
</evidence>
<dbReference type="InterPro" id="IPR050482">
    <property type="entry name" value="Sensor_HK_TwoCompSys"/>
</dbReference>
<dbReference type="PANTHER" id="PTHR24421">
    <property type="entry name" value="NITRATE/NITRITE SENSOR PROTEIN NARX-RELATED"/>
    <property type="match status" value="1"/>
</dbReference>
<proteinExistence type="predicted"/>
<feature type="transmembrane region" description="Helical" evidence="9">
    <location>
        <begin position="368"/>
        <end position="388"/>
    </location>
</feature>
<dbReference type="Pfam" id="PF02518">
    <property type="entry name" value="HATPase_c"/>
    <property type="match status" value="1"/>
</dbReference>
<feature type="domain" description="Histidine kinase" evidence="10">
    <location>
        <begin position="419"/>
        <end position="600"/>
    </location>
</feature>
<keyword evidence="7" id="KW-0067">ATP-binding</keyword>
<dbReference type="AlphaFoldDB" id="A0A239D336"/>
<accession>A0A239D336</accession>
<dbReference type="CDD" id="cd16917">
    <property type="entry name" value="HATPase_UhpB-NarQ-NarX-like"/>
    <property type="match status" value="1"/>
</dbReference>
<dbReference type="OrthoDB" id="9778366at2"/>
<protein>
    <recommendedName>
        <fullName evidence="2">histidine kinase</fullName>
        <ecNumber evidence="2">2.7.13.3</ecNumber>
    </recommendedName>
</protein>
<dbReference type="EC" id="2.7.13.3" evidence="2"/>
<dbReference type="Gene3D" id="3.30.565.10">
    <property type="entry name" value="Histidine kinase-like ATPase, C-terminal domain"/>
    <property type="match status" value="1"/>
</dbReference>
<keyword evidence="8" id="KW-0902">Two-component regulatory system</keyword>
<dbReference type="InterPro" id="IPR005467">
    <property type="entry name" value="His_kinase_dom"/>
</dbReference>
<dbReference type="InterPro" id="IPR036890">
    <property type="entry name" value="HATPase_C_sf"/>
</dbReference>
<keyword evidence="3" id="KW-0597">Phosphoprotein</keyword>
<evidence type="ECO:0000259" key="10">
    <source>
        <dbReference type="PROSITE" id="PS50109"/>
    </source>
</evidence>
<keyword evidence="6 11" id="KW-0418">Kinase</keyword>
<name>A0A239D336_9FLAO</name>
<reference evidence="11 12" key="1">
    <citation type="submission" date="2017-06" db="EMBL/GenBank/DDBJ databases">
        <authorList>
            <person name="Kim H.J."/>
            <person name="Triplett B.A."/>
        </authorList>
    </citation>
    <scope>NUCLEOTIDE SEQUENCE [LARGE SCALE GENOMIC DNA]</scope>
    <source>
        <strain evidence="11 12">DSM 25597</strain>
    </source>
</reference>
<keyword evidence="4" id="KW-0808">Transferase</keyword>
<dbReference type="Proteomes" id="UP000198379">
    <property type="component" value="Unassembled WGS sequence"/>
</dbReference>
<dbReference type="RefSeq" id="WP_089373603.1">
    <property type="nucleotide sequence ID" value="NZ_BMEP01000001.1"/>
</dbReference>
<dbReference type="Pfam" id="PF07730">
    <property type="entry name" value="HisKA_3"/>
    <property type="match status" value="1"/>
</dbReference>
<dbReference type="SUPFAM" id="SSF55874">
    <property type="entry name" value="ATPase domain of HSP90 chaperone/DNA topoisomerase II/histidine kinase"/>
    <property type="match status" value="1"/>
</dbReference>
<dbReference type="GO" id="GO:0046983">
    <property type="term" value="F:protein dimerization activity"/>
    <property type="evidence" value="ECO:0007669"/>
    <property type="project" value="InterPro"/>
</dbReference>
<dbReference type="InterPro" id="IPR011712">
    <property type="entry name" value="Sig_transdc_His_kin_sub3_dim/P"/>
</dbReference>
<evidence type="ECO:0000256" key="6">
    <source>
        <dbReference type="ARBA" id="ARBA00022777"/>
    </source>
</evidence>
<dbReference type="EMBL" id="FZNY01000009">
    <property type="protein sequence ID" value="SNS26629.1"/>
    <property type="molecule type" value="Genomic_DNA"/>
</dbReference>
<dbReference type="SMART" id="SM00387">
    <property type="entry name" value="HATPase_c"/>
    <property type="match status" value="1"/>
</dbReference>
<keyword evidence="9" id="KW-1133">Transmembrane helix</keyword>
<organism evidence="11 12">
    <name type="scientific">Dokdonia pacifica</name>
    <dbReference type="NCBI Taxonomy" id="1627892"/>
    <lineage>
        <taxon>Bacteria</taxon>
        <taxon>Pseudomonadati</taxon>
        <taxon>Bacteroidota</taxon>
        <taxon>Flavobacteriia</taxon>
        <taxon>Flavobacteriales</taxon>
        <taxon>Flavobacteriaceae</taxon>
        <taxon>Dokdonia</taxon>
    </lineage>
</organism>
<comment type="catalytic activity">
    <reaction evidence="1">
        <text>ATP + protein L-histidine = ADP + protein N-phospho-L-histidine.</text>
        <dbReference type="EC" id="2.7.13.3"/>
    </reaction>
</comment>
<dbReference type="PANTHER" id="PTHR24421:SF10">
    <property type="entry name" value="NITRATE_NITRITE SENSOR PROTEIN NARQ"/>
    <property type="match status" value="1"/>
</dbReference>
<dbReference type="GO" id="GO:0005524">
    <property type="term" value="F:ATP binding"/>
    <property type="evidence" value="ECO:0007669"/>
    <property type="project" value="UniProtKB-KW"/>
</dbReference>
<dbReference type="InterPro" id="IPR011990">
    <property type="entry name" value="TPR-like_helical_dom_sf"/>
</dbReference>
<evidence type="ECO:0000256" key="5">
    <source>
        <dbReference type="ARBA" id="ARBA00022741"/>
    </source>
</evidence>
<evidence type="ECO:0000256" key="4">
    <source>
        <dbReference type="ARBA" id="ARBA00022679"/>
    </source>
</evidence>
<gene>
    <name evidence="11" type="ORF">SAMN06265376_109114</name>
</gene>
<keyword evidence="5" id="KW-0547">Nucleotide-binding</keyword>
<dbReference type="InterPro" id="IPR003594">
    <property type="entry name" value="HATPase_dom"/>
</dbReference>
<evidence type="ECO:0000256" key="9">
    <source>
        <dbReference type="SAM" id="Phobius"/>
    </source>
</evidence>
<evidence type="ECO:0000313" key="12">
    <source>
        <dbReference type="Proteomes" id="UP000198379"/>
    </source>
</evidence>
<sequence length="600" mass="69752">MYKTILKYHSLIWFLIYGMVSAQTPSINQRSEKEIRNIISDNDKTSLYDKATLEKKLIRYYQGLHIIDQVHDSIKVTFYKSYTSILSKNNLFKEANKNAKKAIPLIRKVYPENFELEKDVYADLASNYINLQNYDSTTWAYKKMIDIDLKHPKKLSPLISMNNLGFHYYNHKKYDSALYYFSKKIDYEDILHLQGNFNWSLNDNIALVYRAQNRLSEAKKLFIENYNFYANQQLVDGRKERRYRAGLQWADIEIRQGNFVKAQELITDIEKSLHKEINYTKYTESLLLFLKTKRSFAKAKKNFQEANQLAESYHHLKDSLTAVEVNQQQNDLSLLRDAALQNASQMLLKEQIISRIETENLQQKSTRIYGLLIIGFLMTLLVSGYILYKRKQQFSKKAQELQTQYAHSLIQNQEKERIRVAQELHNSVGQKLVLLSKKTTLSEDQEAQDLAKNTLEELRSISRSLHPITLENLGLTKALESLIDDMDAKSTIFFTHQIATIDHLFDQKATLHIYRIIQELLDNLVKHSNAKAASIHITHKYNTVRAIISDNGKGFDVTAQQKNVGLSTLRERTKILDAHIDFDSDTNKGTVISLNIPITI</sequence>
<evidence type="ECO:0000256" key="1">
    <source>
        <dbReference type="ARBA" id="ARBA00000085"/>
    </source>
</evidence>